<dbReference type="EMBL" id="JAGSVG010000015">
    <property type="protein sequence ID" value="MBR8130752.1"/>
    <property type="molecule type" value="Genomic_DNA"/>
</dbReference>
<sequence>MPKLPNRRADRRRHGCEKAKPAGLGRIATPAIRAMPRACCRHSFGFSNKASAPVFSRVTFGQYDRIASFDRLDVNRSDTTMTAITPTVSPVETRSDELHPNAAIDARPPSPDGSPKGLHAASPLGGLPRRSSTQMPSRHASRGTSTPARSTDVHRQHEDAESVHARQPADAASGSHAHDGGIGEIVRRDAIQSDTAVLASLATLQQALEQQKNRPIDREALARVLQTVRFDPLHRDARAMPTSHRELVSHISDEQLQQWYTALSVTEDQVRGMESAAYWAGLKIPSSSTAFNVISYFAAPLAFTRASNPWNSVIFSLLLVVLQPLVTAPVQSLVIGSVDYRRRLKDPELRLDKTTINSGTTQPALKQKIDDTIAAVRDSEAEVTELFKRHGLAGPDGTIHPDRIDTCVLSDAEKQALTAQCRSHLDHLISLCTLTGQMQALDGAHARQIESTLWQILPRAVRSGSGIVAPFIRKPGAFAPDSPLGKLVPHKLPPYGVTGVSVCIAMTALIAQHFAAARDEVNGLRLEHKLNMLHADLFAEGKADVLHRRGTIEADDIDIDKCRNMVVSAEVNVVLKVADRVAARLALLKNERRAEPADNDNEIDLRDLEEGRATGTHALDAKIAAYERDVENLRRLVVTENLHDDTRALLADALNGTHAFAWEEAVAKLTKPLEFTSQVSQRIGQTFTLGVLGSAGALAGGRVVSAALKGSDHISLTVQFCLALASALVGLIAASTQGMVTNIKNQRRDANPEDGAMSFREQTFRGMGAPVEWAANSIASRQGITRASAAIAEFQQQAQRIGASLERLIALEPEARREA</sequence>
<dbReference type="RefSeq" id="WP_146124520.1">
    <property type="nucleotide sequence ID" value="NZ_JAGSVG010000015.1"/>
</dbReference>
<evidence type="ECO:0000256" key="1">
    <source>
        <dbReference type="SAM" id="MobiDB-lite"/>
    </source>
</evidence>
<protein>
    <submittedName>
        <fullName evidence="2">Uncharacterized protein</fullName>
    </submittedName>
</protein>
<feature type="compositionally biased region" description="Basic residues" evidence="1">
    <location>
        <begin position="1"/>
        <end position="15"/>
    </location>
</feature>
<dbReference type="Proteomes" id="UP000682266">
    <property type="component" value="Unassembled WGS sequence"/>
</dbReference>
<feature type="compositionally biased region" description="Basic and acidic residues" evidence="1">
    <location>
        <begin position="151"/>
        <end position="164"/>
    </location>
</feature>
<evidence type="ECO:0000313" key="2">
    <source>
        <dbReference type="EMBL" id="MBR8130752.1"/>
    </source>
</evidence>
<accession>A0AA41E9C6</accession>
<evidence type="ECO:0000313" key="3">
    <source>
        <dbReference type="Proteomes" id="UP000682266"/>
    </source>
</evidence>
<proteinExistence type="predicted"/>
<comment type="caution">
    <text evidence="2">The sequence shown here is derived from an EMBL/GenBank/DDBJ whole genome shotgun (WGS) entry which is preliminary data.</text>
</comment>
<name>A0AA41E9C6_9BURK</name>
<feature type="region of interest" description="Disordered" evidence="1">
    <location>
        <begin position="1"/>
        <end position="22"/>
    </location>
</feature>
<feature type="region of interest" description="Disordered" evidence="1">
    <location>
        <begin position="101"/>
        <end position="180"/>
    </location>
</feature>
<dbReference type="AlphaFoldDB" id="A0AA41E9C6"/>
<organism evidence="2 3">
    <name type="scientific">Burkholderia ambifaria</name>
    <dbReference type="NCBI Taxonomy" id="152480"/>
    <lineage>
        <taxon>Bacteria</taxon>
        <taxon>Pseudomonadati</taxon>
        <taxon>Pseudomonadota</taxon>
        <taxon>Betaproteobacteria</taxon>
        <taxon>Burkholderiales</taxon>
        <taxon>Burkholderiaceae</taxon>
        <taxon>Burkholderia</taxon>
        <taxon>Burkholderia cepacia complex</taxon>
    </lineage>
</organism>
<gene>
    <name evidence="2" type="ORF">KDW93_17570</name>
</gene>
<feature type="compositionally biased region" description="Polar residues" evidence="1">
    <location>
        <begin position="130"/>
        <end position="149"/>
    </location>
</feature>
<reference evidence="2" key="1">
    <citation type="submission" date="2021-04" db="EMBL/GenBank/DDBJ databases">
        <title>A collection of bacterial strains from the Burkholderia cepacia Research Laboratory and Repository.</title>
        <authorList>
            <person name="Lipuma J."/>
            <person name="Spilker T."/>
        </authorList>
    </citation>
    <scope>NUCLEOTIDE SEQUENCE</scope>
    <source>
        <strain evidence="2">AU36012</strain>
    </source>
</reference>